<evidence type="ECO:0000313" key="2">
    <source>
        <dbReference type="Proteomes" id="UP001597244"/>
    </source>
</evidence>
<name>A0ABW4DN14_9LACO</name>
<comment type="caution">
    <text evidence="1">The sequence shown here is derived from an EMBL/GenBank/DDBJ whole genome shotgun (WGS) entry which is preliminary data.</text>
</comment>
<keyword evidence="2" id="KW-1185">Reference proteome</keyword>
<evidence type="ECO:0000313" key="1">
    <source>
        <dbReference type="EMBL" id="MFD1465223.1"/>
    </source>
</evidence>
<dbReference type="SUPFAM" id="SSF81901">
    <property type="entry name" value="HCP-like"/>
    <property type="match status" value="1"/>
</dbReference>
<accession>A0ABW4DN14</accession>
<dbReference type="InterPro" id="IPR019734">
    <property type="entry name" value="TPR_rpt"/>
</dbReference>
<dbReference type="RefSeq" id="WP_125578197.1">
    <property type="nucleotide sequence ID" value="NZ_JBHTOF010000027.1"/>
</dbReference>
<dbReference type="Pfam" id="PF14559">
    <property type="entry name" value="TPR_19"/>
    <property type="match status" value="1"/>
</dbReference>
<organism evidence="1 2">
    <name type="scientific">Lapidilactobacillus mulanensis</name>
    <dbReference type="NCBI Taxonomy" id="2485999"/>
    <lineage>
        <taxon>Bacteria</taxon>
        <taxon>Bacillati</taxon>
        <taxon>Bacillota</taxon>
        <taxon>Bacilli</taxon>
        <taxon>Lactobacillales</taxon>
        <taxon>Lactobacillaceae</taxon>
        <taxon>Lapidilactobacillus</taxon>
    </lineage>
</organism>
<gene>
    <name evidence="1" type="ORF">ACFQ4L_03855</name>
</gene>
<dbReference type="Gene3D" id="1.25.40.10">
    <property type="entry name" value="Tetratricopeptide repeat domain"/>
    <property type="match status" value="2"/>
</dbReference>
<reference evidence="2" key="1">
    <citation type="journal article" date="2019" name="Int. J. Syst. Evol. Microbiol.">
        <title>The Global Catalogue of Microorganisms (GCM) 10K type strain sequencing project: providing services to taxonomists for standard genome sequencing and annotation.</title>
        <authorList>
            <consortium name="The Broad Institute Genomics Platform"/>
            <consortium name="The Broad Institute Genome Sequencing Center for Infectious Disease"/>
            <person name="Wu L."/>
            <person name="Ma J."/>
        </authorList>
    </citation>
    <scope>NUCLEOTIDE SEQUENCE [LARGE SCALE GENOMIC DNA]</scope>
    <source>
        <strain evidence="2">CCM 8951</strain>
    </source>
</reference>
<dbReference type="EMBL" id="JBHTOF010000027">
    <property type="protein sequence ID" value="MFD1465223.1"/>
    <property type="molecule type" value="Genomic_DNA"/>
</dbReference>
<dbReference type="SMART" id="SM00028">
    <property type="entry name" value="TPR"/>
    <property type="match status" value="3"/>
</dbReference>
<sequence>MNQEILDLFKSGAHEKAIIALTKLLDQDPNNVSLLLQLATMLIEVTDLTQARQVLQRAAAIAPKQPEILYNQAVVMHQLKQDDQAIAVLQQLGQTKLAADANYLMAVIYFEQNKNQLATAFALTAVEQSPDELGTNLLLAQILAKQQAWAQSLSYAKKAYDLQSDNADAAFVYGAALLNHHEEIRGKQLLEQARQLAPKKYESAVQLILTE</sequence>
<proteinExistence type="predicted"/>
<dbReference type="Proteomes" id="UP001597244">
    <property type="component" value="Unassembled WGS sequence"/>
</dbReference>
<protein>
    <submittedName>
        <fullName evidence="1">Tetratricopeptide repeat protein</fullName>
    </submittedName>
</protein>
<dbReference type="InterPro" id="IPR011990">
    <property type="entry name" value="TPR-like_helical_dom_sf"/>
</dbReference>